<reference evidence="2" key="1">
    <citation type="submission" date="2021-02" db="EMBL/GenBank/DDBJ databases">
        <authorList>
            <person name="Palmer J.M."/>
        </authorList>
    </citation>
    <scope>NUCLEOTIDE SEQUENCE</scope>
    <source>
        <strain evidence="2">SCRP734</strain>
    </source>
</reference>
<feature type="region of interest" description="Disordered" evidence="1">
    <location>
        <begin position="1"/>
        <end position="57"/>
    </location>
</feature>
<dbReference type="AlphaFoldDB" id="A0A8T1WIQ6"/>
<comment type="caution">
    <text evidence="2">The sequence shown here is derived from an EMBL/GenBank/DDBJ whole genome shotgun (WGS) entry which is preliminary data.</text>
</comment>
<organism evidence="2 3">
    <name type="scientific">Phytophthora pseudosyringae</name>
    <dbReference type="NCBI Taxonomy" id="221518"/>
    <lineage>
        <taxon>Eukaryota</taxon>
        <taxon>Sar</taxon>
        <taxon>Stramenopiles</taxon>
        <taxon>Oomycota</taxon>
        <taxon>Peronosporomycetes</taxon>
        <taxon>Peronosporales</taxon>
        <taxon>Peronosporaceae</taxon>
        <taxon>Phytophthora</taxon>
    </lineage>
</organism>
<proteinExistence type="predicted"/>
<evidence type="ECO:0000256" key="1">
    <source>
        <dbReference type="SAM" id="MobiDB-lite"/>
    </source>
</evidence>
<name>A0A8T1WIQ6_9STRA</name>
<gene>
    <name evidence="2" type="ORF">PHYPSEUDO_000816</name>
</gene>
<accession>A0A8T1WIQ6</accession>
<dbReference type="Proteomes" id="UP000694044">
    <property type="component" value="Unassembled WGS sequence"/>
</dbReference>
<keyword evidence="3" id="KW-1185">Reference proteome</keyword>
<sequence>MDRLDKGEDSAVVEIDGDDEDATPPSGKESHSRGVVDSESELNEQLSGDDDAVSHGQMFDSYGIPLDVAHNKRRHTDNAWKRGLCNTSTTTNAISHFRHNHKNHKIAIAAEKASTTRELTKIERSNEELKRHIGMRKAEPSTVLNATPRRCAKNASVVHLFRPSHELISTMISKWLMAEGLPYNMTQAETFNPMMHVVAGDTSFGVLSRDSYDAAINARFDLFVKAVVALLNFNADTMLGLKFVNGIHEDMALTYFQSSEFQCLTLKPPEHASIAENMGARNRSASDYAEAHQTEDPAVTRPDQCRANQARYCQKQLDHAKSTDQDVQKLHADIELQSNCLLLECPVALSLVEDTYSTSNQVNDNAEAKHQLAFLRSSMAKDVNLGEHTSVEELMEQWKLYSSSFPSLYLQLERIQHTGHRFVSVTAMLNVGVSETTLQKVFPHLTDEAFFAVKPPRTAPLDPVLAML</sequence>
<evidence type="ECO:0000313" key="3">
    <source>
        <dbReference type="Proteomes" id="UP000694044"/>
    </source>
</evidence>
<dbReference type="OrthoDB" id="73869at2759"/>
<feature type="compositionally biased region" description="Acidic residues" evidence="1">
    <location>
        <begin position="38"/>
        <end position="51"/>
    </location>
</feature>
<protein>
    <submittedName>
        <fullName evidence="2">Uncharacterized protein</fullName>
    </submittedName>
</protein>
<evidence type="ECO:0000313" key="2">
    <source>
        <dbReference type="EMBL" id="KAG7392408.1"/>
    </source>
</evidence>
<dbReference type="EMBL" id="JAGDFM010000011">
    <property type="protein sequence ID" value="KAG7392408.1"/>
    <property type="molecule type" value="Genomic_DNA"/>
</dbReference>